<keyword evidence="3" id="KW-1185">Reference proteome</keyword>
<reference evidence="3" key="1">
    <citation type="journal article" date="2019" name="Int. J. Syst. Evol. Microbiol.">
        <title>The Global Catalogue of Microorganisms (GCM) 10K type strain sequencing project: providing services to taxonomists for standard genome sequencing and annotation.</title>
        <authorList>
            <consortium name="The Broad Institute Genomics Platform"/>
            <consortium name="The Broad Institute Genome Sequencing Center for Infectious Disease"/>
            <person name="Wu L."/>
            <person name="Ma J."/>
        </authorList>
    </citation>
    <scope>NUCLEOTIDE SEQUENCE [LARGE SCALE GENOMIC DNA]</scope>
    <source>
        <strain evidence="3">CCUG 54781</strain>
    </source>
</reference>
<evidence type="ECO:0000256" key="1">
    <source>
        <dbReference type="SAM" id="Phobius"/>
    </source>
</evidence>
<proteinExistence type="predicted"/>
<dbReference type="RefSeq" id="WP_378181790.1">
    <property type="nucleotide sequence ID" value="NZ_JBHTCR010000009.1"/>
</dbReference>
<gene>
    <name evidence="2" type="ORF">ACFQO9_16490</name>
</gene>
<protein>
    <submittedName>
        <fullName evidence="2">Uncharacterized protein</fullName>
    </submittedName>
</protein>
<name>A0ABW2M487_9FLAO</name>
<feature type="transmembrane region" description="Helical" evidence="1">
    <location>
        <begin position="6"/>
        <end position="29"/>
    </location>
</feature>
<dbReference type="EMBL" id="JBHTCR010000009">
    <property type="protein sequence ID" value="MFC7348319.1"/>
    <property type="molecule type" value="Genomic_DNA"/>
</dbReference>
<evidence type="ECO:0000313" key="2">
    <source>
        <dbReference type="EMBL" id="MFC7348319.1"/>
    </source>
</evidence>
<sequence>MNILLIQILFFCLIPIGIFILVKAIQILIKTFNGKILLEIPYLHKGGQFCVTKAGYFSVWQKGQMFKQTPIDKFKLHIYEKSTNEEIKLNSSFLRPQTNNFSTGRIEFYRFYASVGNYEIEFREGSNVSKLESLIGAMLPLQPADLSKYFIEIRQSQPQIITLLAIPMLLIGLFGAVGGLVMGLIADQIFI</sequence>
<organism evidence="2 3">
    <name type="scientific">Chryseobacterium zhengzhouense</name>
    <dbReference type="NCBI Taxonomy" id="1636086"/>
    <lineage>
        <taxon>Bacteria</taxon>
        <taxon>Pseudomonadati</taxon>
        <taxon>Bacteroidota</taxon>
        <taxon>Flavobacteriia</taxon>
        <taxon>Flavobacteriales</taxon>
        <taxon>Weeksellaceae</taxon>
        <taxon>Chryseobacterium group</taxon>
        <taxon>Chryseobacterium</taxon>
    </lineage>
</organism>
<keyword evidence="1" id="KW-0472">Membrane</keyword>
<dbReference type="Proteomes" id="UP001596550">
    <property type="component" value="Unassembled WGS sequence"/>
</dbReference>
<comment type="caution">
    <text evidence="2">The sequence shown here is derived from an EMBL/GenBank/DDBJ whole genome shotgun (WGS) entry which is preliminary data.</text>
</comment>
<accession>A0ABW2M487</accession>
<keyword evidence="1" id="KW-1133">Transmembrane helix</keyword>
<feature type="transmembrane region" description="Helical" evidence="1">
    <location>
        <begin position="160"/>
        <end position="186"/>
    </location>
</feature>
<evidence type="ECO:0000313" key="3">
    <source>
        <dbReference type="Proteomes" id="UP001596550"/>
    </source>
</evidence>
<keyword evidence="1" id="KW-0812">Transmembrane</keyword>